<dbReference type="SUPFAM" id="SSF51735">
    <property type="entry name" value="NAD(P)-binding Rossmann-fold domains"/>
    <property type="match status" value="1"/>
</dbReference>
<dbReference type="Pfam" id="PF04321">
    <property type="entry name" value="RmlD_sub_bind"/>
    <property type="match status" value="1"/>
</dbReference>
<organism evidence="4 5">
    <name type="scientific">Candidatus Buchananbacteria bacterium RIFCSPHIGHO2_01_FULL_47_11b</name>
    <dbReference type="NCBI Taxonomy" id="1797537"/>
    <lineage>
        <taxon>Bacteria</taxon>
        <taxon>Candidatus Buchananiibacteriota</taxon>
    </lineage>
</organism>
<keyword evidence="2" id="KW-0521">NADP</keyword>
<comment type="similarity">
    <text evidence="1 2">Belongs to the dTDP-4-dehydrorhamnose reductase family.</text>
</comment>
<gene>
    <name evidence="4" type="ORF">A2840_00170</name>
</gene>
<comment type="pathway">
    <text evidence="2">Carbohydrate biosynthesis; dTDP-L-rhamnose biosynthesis.</text>
</comment>
<dbReference type="EC" id="1.1.1.133" evidence="2"/>
<dbReference type="GO" id="GO:0019305">
    <property type="term" value="P:dTDP-rhamnose biosynthetic process"/>
    <property type="evidence" value="ECO:0007669"/>
    <property type="project" value="UniProtKB-UniPathway"/>
</dbReference>
<evidence type="ECO:0000256" key="1">
    <source>
        <dbReference type="ARBA" id="ARBA00010944"/>
    </source>
</evidence>
<dbReference type="AlphaFoldDB" id="A0A1G1Y7Z1"/>
<evidence type="ECO:0000313" key="5">
    <source>
        <dbReference type="Proteomes" id="UP000178385"/>
    </source>
</evidence>
<dbReference type="InterPro" id="IPR005913">
    <property type="entry name" value="dTDP_dehydrorham_reduct"/>
</dbReference>
<dbReference type="Proteomes" id="UP000178385">
    <property type="component" value="Unassembled WGS sequence"/>
</dbReference>
<protein>
    <recommendedName>
        <fullName evidence="2">dTDP-4-dehydrorhamnose reductase</fullName>
        <ecNumber evidence="2">1.1.1.133</ecNumber>
    </recommendedName>
</protein>
<proteinExistence type="inferred from homology"/>
<evidence type="ECO:0000256" key="2">
    <source>
        <dbReference type="RuleBase" id="RU364082"/>
    </source>
</evidence>
<dbReference type="InterPro" id="IPR029903">
    <property type="entry name" value="RmlD-like-bd"/>
</dbReference>
<dbReference type="CDD" id="cd05254">
    <property type="entry name" value="dTDP_HR_like_SDR_e"/>
    <property type="match status" value="1"/>
</dbReference>
<dbReference type="Gene3D" id="3.40.50.720">
    <property type="entry name" value="NAD(P)-binding Rossmann-like Domain"/>
    <property type="match status" value="1"/>
</dbReference>
<evidence type="ECO:0000259" key="3">
    <source>
        <dbReference type="Pfam" id="PF04321"/>
    </source>
</evidence>
<comment type="caution">
    <text evidence="4">The sequence shown here is derived from an EMBL/GenBank/DDBJ whole genome shotgun (WGS) entry which is preliminary data.</text>
</comment>
<dbReference type="PANTHER" id="PTHR10491">
    <property type="entry name" value="DTDP-4-DEHYDRORHAMNOSE REDUCTASE"/>
    <property type="match status" value="1"/>
</dbReference>
<name>A0A1G1Y7Z1_9BACT</name>
<keyword evidence="2" id="KW-0560">Oxidoreductase</keyword>
<reference evidence="4 5" key="1">
    <citation type="journal article" date="2016" name="Nat. Commun.">
        <title>Thousands of microbial genomes shed light on interconnected biogeochemical processes in an aquifer system.</title>
        <authorList>
            <person name="Anantharaman K."/>
            <person name="Brown C.T."/>
            <person name="Hug L.A."/>
            <person name="Sharon I."/>
            <person name="Castelle C.J."/>
            <person name="Probst A.J."/>
            <person name="Thomas B.C."/>
            <person name="Singh A."/>
            <person name="Wilkins M.J."/>
            <person name="Karaoz U."/>
            <person name="Brodie E.L."/>
            <person name="Williams K.H."/>
            <person name="Hubbard S.S."/>
            <person name="Banfield J.F."/>
        </authorList>
    </citation>
    <scope>NUCLEOTIDE SEQUENCE [LARGE SCALE GENOMIC DNA]</scope>
</reference>
<dbReference type="UniPathway" id="UPA00124"/>
<dbReference type="PANTHER" id="PTHR10491:SF4">
    <property type="entry name" value="METHIONINE ADENOSYLTRANSFERASE 2 SUBUNIT BETA"/>
    <property type="match status" value="1"/>
</dbReference>
<dbReference type="FunFam" id="3.40.50.720:FF:000159">
    <property type="entry name" value="dTDP-4-dehydrorhamnose reductase"/>
    <property type="match status" value="1"/>
</dbReference>
<dbReference type="GO" id="GO:0008831">
    <property type="term" value="F:dTDP-4-dehydrorhamnose reductase activity"/>
    <property type="evidence" value="ECO:0007669"/>
    <property type="project" value="UniProtKB-EC"/>
</dbReference>
<dbReference type="Gene3D" id="3.90.25.10">
    <property type="entry name" value="UDP-galactose 4-epimerase, domain 1"/>
    <property type="match status" value="1"/>
</dbReference>
<sequence>MNLGCMKKKILILGSNGMLGHALQDAFAQFLPTCWDRDEIDIADQQKLEQKLLALQPDIIINAAAYTNVDKAEEEEELATLINGIAVGYIAKVAKQLGAVLVHFSTDYVFDGTKKEGYSETDQPNPINAYGRSKYRGEQELQKNHDQYYLVRTSWLYGPHGKNFVDTILTLAAKQDTIKVVNDQWGKPTYTVDLAAAVRKLIDEEKPFGIYHITNQAPEGGITWYEFAKKIVELKGLECEVVPCTTKEFPRPAKRPQYSAFVDSDKVAAINWDLALKKYLSFRT</sequence>
<dbReference type="EMBL" id="MHIG01000010">
    <property type="protein sequence ID" value="OGY47687.1"/>
    <property type="molecule type" value="Genomic_DNA"/>
</dbReference>
<dbReference type="InterPro" id="IPR036291">
    <property type="entry name" value="NAD(P)-bd_dom_sf"/>
</dbReference>
<dbReference type="NCBIfam" id="TIGR01214">
    <property type="entry name" value="rmlD"/>
    <property type="match status" value="1"/>
</dbReference>
<comment type="function">
    <text evidence="2">Catalyzes the reduction of dTDP-6-deoxy-L-lyxo-4-hexulose to yield dTDP-L-rhamnose.</text>
</comment>
<accession>A0A1G1Y7Z1</accession>
<dbReference type="GO" id="GO:0005829">
    <property type="term" value="C:cytosol"/>
    <property type="evidence" value="ECO:0007669"/>
    <property type="project" value="TreeGrafter"/>
</dbReference>
<feature type="domain" description="RmlD-like substrate binding" evidence="3">
    <location>
        <begin position="9"/>
        <end position="265"/>
    </location>
</feature>
<evidence type="ECO:0000313" key="4">
    <source>
        <dbReference type="EMBL" id="OGY47687.1"/>
    </source>
</evidence>